<evidence type="ECO:0008006" key="4">
    <source>
        <dbReference type="Google" id="ProtNLM"/>
    </source>
</evidence>
<organism evidence="2 3">
    <name type="scientific">Sphaerochaeta pleomorpha (strain ATCC BAA-1885 / DSM 22778 / Grapes)</name>
    <dbReference type="NCBI Taxonomy" id="158190"/>
    <lineage>
        <taxon>Bacteria</taxon>
        <taxon>Pseudomonadati</taxon>
        <taxon>Spirochaetota</taxon>
        <taxon>Spirochaetia</taxon>
        <taxon>Spirochaetales</taxon>
        <taxon>Sphaerochaetaceae</taxon>
        <taxon>Sphaerochaeta</taxon>
    </lineage>
</organism>
<accession>G8QSQ3</accession>
<keyword evidence="3" id="KW-1185">Reference proteome</keyword>
<name>G8QSQ3_SPHPG</name>
<evidence type="ECO:0000256" key="1">
    <source>
        <dbReference type="SAM" id="SignalP"/>
    </source>
</evidence>
<dbReference type="AlphaFoldDB" id="G8QSQ3"/>
<dbReference type="KEGG" id="sgp:SpiGrapes_1197"/>
<dbReference type="STRING" id="158190.SpiGrapes_1197"/>
<keyword evidence="1" id="KW-0732">Signal</keyword>
<reference evidence="2 3" key="1">
    <citation type="submission" date="2011-11" db="EMBL/GenBank/DDBJ databases">
        <title>Complete sequence of Spirochaeta sp. grapes.</title>
        <authorList>
            <consortium name="US DOE Joint Genome Institute"/>
            <person name="Lucas S."/>
            <person name="Han J."/>
            <person name="Lapidus A."/>
            <person name="Cheng J.-F."/>
            <person name="Goodwin L."/>
            <person name="Pitluck S."/>
            <person name="Peters L."/>
            <person name="Ovchinnikova G."/>
            <person name="Munk A.C."/>
            <person name="Detter J.C."/>
            <person name="Han C."/>
            <person name="Tapia R."/>
            <person name="Land M."/>
            <person name="Hauser L."/>
            <person name="Kyrpides N."/>
            <person name="Ivanova N."/>
            <person name="Pagani I."/>
            <person name="Ritalahtilisa K."/>
            <person name="Loeffler F."/>
            <person name="Woyke T."/>
        </authorList>
    </citation>
    <scope>NUCLEOTIDE SEQUENCE [LARGE SCALE GENOMIC DNA]</scope>
    <source>
        <strain evidence="3">ATCC BAA-1885 / DSM 22778 / Grapes</strain>
    </source>
</reference>
<dbReference type="EMBL" id="CP003155">
    <property type="protein sequence ID" value="AEV29014.1"/>
    <property type="molecule type" value="Genomic_DNA"/>
</dbReference>
<gene>
    <name evidence="2" type="ordered locus">SpiGrapes_1197</name>
</gene>
<proteinExistence type="predicted"/>
<protein>
    <recommendedName>
        <fullName evidence="4">Outer membrane protein beta-barrel domain-containing protein</fullName>
    </recommendedName>
</protein>
<dbReference type="OrthoDB" id="370586at2"/>
<dbReference type="Proteomes" id="UP000005632">
    <property type="component" value="Chromosome"/>
</dbReference>
<dbReference type="RefSeq" id="WP_014269863.1">
    <property type="nucleotide sequence ID" value="NC_016633.1"/>
</dbReference>
<dbReference type="HOGENOM" id="CLU_1336808_0_0_12"/>
<sequence length="205" mass="22219">MKKRALVILAICLIVPFSLSARSFYDVSLGFGGAYSPSDDSGYFSQMSNGENWKFGGELLVRMSFLQAQVFVFPSQCSDEGQGALLIGMAGINTPLVGDLLHLELGFGASIMYVLSGEDNRTSYYELADKSPASTSSTGVFEATMQSPVYLMAGVATELGSVGFHVRYLMESAATLETVADSQSWWKMFQLKDSTLSLALSLKMF</sequence>
<feature type="chain" id="PRO_5003515155" description="Outer membrane protein beta-barrel domain-containing protein" evidence="1">
    <location>
        <begin position="22"/>
        <end position="205"/>
    </location>
</feature>
<evidence type="ECO:0000313" key="3">
    <source>
        <dbReference type="Proteomes" id="UP000005632"/>
    </source>
</evidence>
<feature type="signal peptide" evidence="1">
    <location>
        <begin position="1"/>
        <end position="21"/>
    </location>
</feature>
<evidence type="ECO:0000313" key="2">
    <source>
        <dbReference type="EMBL" id="AEV29014.1"/>
    </source>
</evidence>